<dbReference type="EMBL" id="MVBM01000001">
    <property type="protein sequence ID" value="OOK81891.1"/>
    <property type="molecule type" value="Genomic_DNA"/>
</dbReference>
<evidence type="ECO:0000313" key="2">
    <source>
        <dbReference type="Proteomes" id="UP000189229"/>
    </source>
</evidence>
<evidence type="ECO:0000313" key="1">
    <source>
        <dbReference type="EMBL" id="OOK81891.1"/>
    </source>
</evidence>
<sequence>MALIAGARRHRREAALSPRRSISGFDDEAWISLWFNGIPQDACGRSMSLTPPQALARQ</sequence>
<dbReference type="Proteomes" id="UP000189229">
    <property type="component" value="Unassembled WGS sequence"/>
</dbReference>
<reference evidence="1 2" key="1">
    <citation type="submission" date="2017-02" db="EMBL/GenBank/DDBJ databases">
        <title>Complete genome sequences of Mycobacterium kansasii strains isolated from rhesus macaques.</title>
        <authorList>
            <person name="Panda A."/>
            <person name="Nagaraj S."/>
            <person name="Zhao X."/>
            <person name="Tettelin H."/>
            <person name="Detolla L.J."/>
        </authorList>
    </citation>
    <scope>NUCLEOTIDE SEQUENCE [LARGE SCALE GENOMIC DNA]</scope>
    <source>
        <strain evidence="1 2">11-3813</strain>
    </source>
</reference>
<proteinExistence type="predicted"/>
<name>A0A1V3XTN9_MYCKA</name>
<dbReference type="AlphaFoldDB" id="A0A1V3XTN9"/>
<comment type="caution">
    <text evidence="1">The sequence shown here is derived from an EMBL/GenBank/DDBJ whole genome shotgun (WGS) entry which is preliminary data.</text>
</comment>
<protein>
    <submittedName>
        <fullName evidence="1">Uncharacterized protein</fullName>
    </submittedName>
</protein>
<gene>
    <name evidence="1" type="ORF">BZL30_0691</name>
</gene>
<accession>A0A1V3XTN9</accession>
<organism evidence="1 2">
    <name type="scientific">Mycobacterium kansasii</name>
    <dbReference type="NCBI Taxonomy" id="1768"/>
    <lineage>
        <taxon>Bacteria</taxon>
        <taxon>Bacillati</taxon>
        <taxon>Actinomycetota</taxon>
        <taxon>Actinomycetes</taxon>
        <taxon>Mycobacteriales</taxon>
        <taxon>Mycobacteriaceae</taxon>
        <taxon>Mycobacterium</taxon>
    </lineage>
</organism>